<dbReference type="AlphaFoldDB" id="X1B0Q4"/>
<keyword evidence="1" id="KW-0812">Transmembrane</keyword>
<dbReference type="EMBL" id="BART01004051">
    <property type="protein sequence ID" value="GAG65571.1"/>
    <property type="molecule type" value="Genomic_DNA"/>
</dbReference>
<sequence>GIVFLVGSIMIGLGYLYDNLVVINLGIVAPLLYLASICFCMGIKMKFEKVRE</sequence>
<proteinExistence type="predicted"/>
<comment type="caution">
    <text evidence="2">The sequence shown here is derived from an EMBL/GenBank/DDBJ whole genome shotgun (WGS) entry which is preliminary data.</text>
</comment>
<accession>X1B0Q4</accession>
<gene>
    <name evidence="2" type="ORF">S01H4_10529</name>
</gene>
<feature type="transmembrane region" description="Helical" evidence="1">
    <location>
        <begin position="20"/>
        <end position="43"/>
    </location>
</feature>
<keyword evidence="1" id="KW-1133">Transmembrane helix</keyword>
<evidence type="ECO:0000256" key="1">
    <source>
        <dbReference type="SAM" id="Phobius"/>
    </source>
</evidence>
<feature type="non-terminal residue" evidence="2">
    <location>
        <position position="1"/>
    </location>
</feature>
<name>X1B0Q4_9ZZZZ</name>
<keyword evidence="1" id="KW-0472">Membrane</keyword>
<protein>
    <submittedName>
        <fullName evidence="2">Uncharacterized protein</fullName>
    </submittedName>
</protein>
<reference evidence="2" key="1">
    <citation type="journal article" date="2014" name="Front. Microbiol.">
        <title>High frequency of phylogenetically diverse reductive dehalogenase-homologous genes in deep subseafloor sedimentary metagenomes.</title>
        <authorList>
            <person name="Kawai M."/>
            <person name="Futagami T."/>
            <person name="Toyoda A."/>
            <person name="Takaki Y."/>
            <person name="Nishi S."/>
            <person name="Hori S."/>
            <person name="Arai W."/>
            <person name="Tsubouchi T."/>
            <person name="Morono Y."/>
            <person name="Uchiyama I."/>
            <person name="Ito T."/>
            <person name="Fujiyama A."/>
            <person name="Inagaki F."/>
            <person name="Takami H."/>
        </authorList>
    </citation>
    <scope>NUCLEOTIDE SEQUENCE</scope>
    <source>
        <strain evidence="2">Expedition CK06-06</strain>
    </source>
</reference>
<organism evidence="2">
    <name type="scientific">marine sediment metagenome</name>
    <dbReference type="NCBI Taxonomy" id="412755"/>
    <lineage>
        <taxon>unclassified sequences</taxon>
        <taxon>metagenomes</taxon>
        <taxon>ecological metagenomes</taxon>
    </lineage>
</organism>
<evidence type="ECO:0000313" key="2">
    <source>
        <dbReference type="EMBL" id="GAG65571.1"/>
    </source>
</evidence>